<evidence type="ECO:0000313" key="2">
    <source>
        <dbReference type="Proteomes" id="UP000803844"/>
    </source>
</evidence>
<comment type="caution">
    <text evidence="1">The sequence shown here is derived from an EMBL/GenBank/DDBJ whole genome shotgun (WGS) entry which is preliminary data.</text>
</comment>
<reference evidence="1" key="1">
    <citation type="journal article" date="2020" name="Phytopathology">
        <title>Genome sequence of the chestnut blight fungus Cryphonectria parasitica EP155: A fundamental resource for an archetypical invasive plant pathogen.</title>
        <authorList>
            <person name="Crouch J.A."/>
            <person name="Dawe A."/>
            <person name="Aerts A."/>
            <person name="Barry K."/>
            <person name="Churchill A.C.L."/>
            <person name="Grimwood J."/>
            <person name="Hillman B."/>
            <person name="Milgroom M.G."/>
            <person name="Pangilinan J."/>
            <person name="Smith M."/>
            <person name="Salamov A."/>
            <person name="Schmutz J."/>
            <person name="Yadav J."/>
            <person name="Grigoriev I.V."/>
            <person name="Nuss D."/>
        </authorList>
    </citation>
    <scope>NUCLEOTIDE SEQUENCE</scope>
    <source>
        <strain evidence="1">EP155</strain>
    </source>
</reference>
<dbReference type="RefSeq" id="XP_040775478.1">
    <property type="nucleotide sequence ID" value="XM_040921526.1"/>
</dbReference>
<keyword evidence="2" id="KW-1185">Reference proteome</keyword>
<dbReference type="InterPro" id="IPR029063">
    <property type="entry name" value="SAM-dependent_MTases_sf"/>
</dbReference>
<accession>A0A9P4Y183</accession>
<gene>
    <name evidence="1" type="ORF">M406DRAFT_340107</name>
</gene>
<organism evidence="1 2">
    <name type="scientific">Cryphonectria parasitica (strain ATCC 38755 / EP155)</name>
    <dbReference type="NCBI Taxonomy" id="660469"/>
    <lineage>
        <taxon>Eukaryota</taxon>
        <taxon>Fungi</taxon>
        <taxon>Dikarya</taxon>
        <taxon>Ascomycota</taxon>
        <taxon>Pezizomycotina</taxon>
        <taxon>Sordariomycetes</taxon>
        <taxon>Sordariomycetidae</taxon>
        <taxon>Diaporthales</taxon>
        <taxon>Cryphonectriaceae</taxon>
        <taxon>Cryphonectria-Endothia species complex</taxon>
        <taxon>Cryphonectria</taxon>
    </lineage>
</organism>
<evidence type="ECO:0000313" key="1">
    <source>
        <dbReference type="EMBL" id="KAF3764517.1"/>
    </source>
</evidence>
<name>A0A9P4Y183_CRYP1</name>
<proteinExistence type="predicted"/>
<dbReference type="SUPFAM" id="SSF53335">
    <property type="entry name" value="S-adenosyl-L-methionine-dependent methyltransferases"/>
    <property type="match status" value="1"/>
</dbReference>
<sequence>MENGRIYSGIHHGRYLLPVDEAEMDRLDAMHMFFYLTRYKMLCSRHILDLNNPSSLPAEPRILDIGFGTAIWVLSVAEPHVVKGFDLCLQMQPPSIVPGVELKAVDVEEPWPSDAGESSWHLIHARMLSGAIRSWPRLYSHVIKHLIPGQGWIEHVEIDWDFQSDDGPVSRRLRFWADELLDAMDRAGLPMRIDPKAITQALGDAGFTKISQEVINVRVNGASTNNYDADAGRWFNLSFKKGFMSMSLAPLVKFKHWHPRDVEALYEEIMREVGDRANKSYCKL</sequence>
<dbReference type="Gene3D" id="3.40.50.150">
    <property type="entry name" value="Vaccinia Virus protein VP39"/>
    <property type="match status" value="1"/>
</dbReference>
<dbReference type="Proteomes" id="UP000803844">
    <property type="component" value="Unassembled WGS sequence"/>
</dbReference>
<dbReference type="AlphaFoldDB" id="A0A9P4Y183"/>
<dbReference type="GeneID" id="63838655"/>
<dbReference type="Pfam" id="PF13489">
    <property type="entry name" value="Methyltransf_23"/>
    <property type="match status" value="1"/>
</dbReference>
<protein>
    <recommendedName>
        <fullName evidence="3">Methyltransferase LaeA</fullName>
    </recommendedName>
</protein>
<dbReference type="OrthoDB" id="2013972at2759"/>
<dbReference type="EMBL" id="MU032348">
    <property type="protein sequence ID" value="KAF3764517.1"/>
    <property type="molecule type" value="Genomic_DNA"/>
</dbReference>
<evidence type="ECO:0008006" key="3">
    <source>
        <dbReference type="Google" id="ProtNLM"/>
    </source>
</evidence>